<dbReference type="OrthoDB" id="9808681at2"/>
<reference evidence="3 4" key="1">
    <citation type="journal article" date="2015" name="Genome Announc.">
        <title>Genome Sequence of Mushroom Soft-Rot Pathogen Janthinobacterium agaricidamnosum.</title>
        <authorList>
            <person name="Graupner K."/>
            <person name="Lackner G."/>
            <person name="Hertweck C."/>
        </authorList>
    </citation>
    <scope>NUCLEOTIDE SEQUENCE [LARGE SCALE GENOMIC DNA]</scope>
    <source>
        <strain evidence="4">NBRC 102515 / DSM 9628</strain>
    </source>
</reference>
<feature type="domain" description="Transglycosylase SLT" evidence="2">
    <location>
        <begin position="29"/>
        <end position="126"/>
    </location>
</feature>
<feature type="signal peptide" evidence="1">
    <location>
        <begin position="1"/>
        <end position="28"/>
    </location>
</feature>
<dbReference type="PATRIC" id="fig|1349767.4.peg.3384"/>
<accession>W0V411</accession>
<sequence>MPRLARRVSPARIACLLLAMLPMTQARACWEDAARLYGVNPELLYAVAKTESQLNPRAVHRNANGTRDIGLMQINSTWLPVLHKYGIDEQQLLDACTSIYVGAWIMADNMRRMGNSWQAVGAYNAANPVLRASYALKVYKNLPSTALGTPAAQ</sequence>
<dbReference type="CDD" id="cd13400">
    <property type="entry name" value="LT_IagB-like"/>
    <property type="match status" value="1"/>
</dbReference>
<organism evidence="3 4">
    <name type="scientific">Janthinobacterium agaricidamnosum NBRC 102515 = DSM 9628</name>
    <dbReference type="NCBI Taxonomy" id="1349767"/>
    <lineage>
        <taxon>Bacteria</taxon>
        <taxon>Pseudomonadati</taxon>
        <taxon>Pseudomonadota</taxon>
        <taxon>Betaproteobacteria</taxon>
        <taxon>Burkholderiales</taxon>
        <taxon>Oxalobacteraceae</taxon>
        <taxon>Janthinobacterium</taxon>
    </lineage>
</organism>
<dbReference type="Pfam" id="PF01464">
    <property type="entry name" value="SLT"/>
    <property type="match status" value="1"/>
</dbReference>
<dbReference type="STRING" id="1349767.GJA_1707"/>
<proteinExistence type="predicted"/>
<dbReference type="InterPro" id="IPR008258">
    <property type="entry name" value="Transglycosylase_SLT_dom_1"/>
</dbReference>
<protein>
    <submittedName>
        <fullName evidence="3">Transglycosylase SLT domain protein</fullName>
    </submittedName>
</protein>
<dbReference type="HOGENOM" id="CLU_094905_1_1_4"/>
<dbReference type="AlphaFoldDB" id="W0V411"/>
<dbReference type="InterPro" id="IPR023346">
    <property type="entry name" value="Lysozyme-like_dom_sf"/>
</dbReference>
<evidence type="ECO:0000313" key="3">
    <source>
        <dbReference type="EMBL" id="CDG82345.1"/>
    </source>
</evidence>
<keyword evidence="1" id="KW-0732">Signal</keyword>
<dbReference type="EMBL" id="HG322949">
    <property type="protein sequence ID" value="CDG82345.1"/>
    <property type="molecule type" value="Genomic_DNA"/>
</dbReference>
<evidence type="ECO:0000256" key="1">
    <source>
        <dbReference type="SAM" id="SignalP"/>
    </source>
</evidence>
<dbReference type="eggNOG" id="COG0741">
    <property type="taxonomic scope" value="Bacteria"/>
</dbReference>
<gene>
    <name evidence="3" type="ORF">GJA_1707</name>
</gene>
<dbReference type="KEGG" id="jag:GJA_1707"/>
<evidence type="ECO:0000313" key="4">
    <source>
        <dbReference type="Proteomes" id="UP000027604"/>
    </source>
</evidence>
<dbReference type="Proteomes" id="UP000027604">
    <property type="component" value="Chromosome I"/>
</dbReference>
<keyword evidence="4" id="KW-1185">Reference proteome</keyword>
<name>W0V411_9BURK</name>
<dbReference type="Gene3D" id="1.10.530.10">
    <property type="match status" value="1"/>
</dbReference>
<evidence type="ECO:0000259" key="2">
    <source>
        <dbReference type="Pfam" id="PF01464"/>
    </source>
</evidence>
<feature type="chain" id="PRO_5004798060" evidence="1">
    <location>
        <begin position="29"/>
        <end position="153"/>
    </location>
</feature>
<dbReference type="SUPFAM" id="SSF53955">
    <property type="entry name" value="Lysozyme-like"/>
    <property type="match status" value="1"/>
</dbReference>